<dbReference type="PROSITE" id="PS01360">
    <property type="entry name" value="ZF_MYND_1"/>
    <property type="match status" value="1"/>
</dbReference>
<dbReference type="InterPro" id="IPR028889">
    <property type="entry name" value="USP"/>
</dbReference>
<dbReference type="Pfam" id="PF01753">
    <property type="entry name" value="zf-MYND"/>
    <property type="match status" value="1"/>
</dbReference>
<dbReference type="GO" id="GO:0008270">
    <property type="term" value="F:zinc ion binding"/>
    <property type="evidence" value="ECO:0007669"/>
    <property type="project" value="UniProtKB-KW"/>
</dbReference>
<evidence type="ECO:0000256" key="6">
    <source>
        <dbReference type="PROSITE-ProRule" id="PRU00134"/>
    </source>
</evidence>
<keyword evidence="3" id="KW-0479">Metal-binding</keyword>
<dbReference type="OrthoDB" id="265776at2759"/>
<evidence type="ECO:0000256" key="5">
    <source>
        <dbReference type="ARBA" id="ARBA00022833"/>
    </source>
</evidence>
<dbReference type="PROSITE" id="PS50235">
    <property type="entry name" value="USP_3"/>
    <property type="match status" value="1"/>
</dbReference>
<gene>
    <name evidence="10" type="ORF">ONB1V03_LOCUS13898</name>
</gene>
<dbReference type="InterPro" id="IPR002893">
    <property type="entry name" value="Znf_MYND"/>
</dbReference>
<evidence type="ECO:0000256" key="2">
    <source>
        <dbReference type="ARBA" id="ARBA00012759"/>
    </source>
</evidence>
<evidence type="ECO:0000256" key="1">
    <source>
        <dbReference type="ARBA" id="ARBA00000707"/>
    </source>
</evidence>
<proteinExistence type="predicted"/>
<dbReference type="GO" id="GO:0016579">
    <property type="term" value="P:protein deubiquitination"/>
    <property type="evidence" value="ECO:0007669"/>
    <property type="project" value="InterPro"/>
</dbReference>
<keyword evidence="4 6" id="KW-0863">Zinc-finger</keyword>
<evidence type="ECO:0000259" key="8">
    <source>
        <dbReference type="PROSITE" id="PS50235"/>
    </source>
</evidence>
<dbReference type="AlphaFoldDB" id="A0A7R9MBR1"/>
<dbReference type="PROSITE" id="PS00972">
    <property type="entry name" value="USP_1"/>
    <property type="match status" value="1"/>
</dbReference>
<dbReference type="PANTHER" id="PTHR21646">
    <property type="entry name" value="UBIQUITIN CARBOXYL-TERMINAL HYDROLASE"/>
    <property type="match status" value="1"/>
</dbReference>
<feature type="non-terminal residue" evidence="10">
    <location>
        <position position="747"/>
    </location>
</feature>
<dbReference type="EMBL" id="CAJPVJ010012685">
    <property type="protein sequence ID" value="CAG2174454.1"/>
    <property type="molecule type" value="Genomic_DNA"/>
</dbReference>
<organism evidence="10">
    <name type="scientific">Oppiella nova</name>
    <dbReference type="NCBI Taxonomy" id="334625"/>
    <lineage>
        <taxon>Eukaryota</taxon>
        <taxon>Metazoa</taxon>
        <taxon>Ecdysozoa</taxon>
        <taxon>Arthropoda</taxon>
        <taxon>Chelicerata</taxon>
        <taxon>Arachnida</taxon>
        <taxon>Acari</taxon>
        <taxon>Acariformes</taxon>
        <taxon>Sarcoptiformes</taxon>
        <taxon>Oribatida</taxon>
        <taxon>Brachypylina</taxon>
        <taxon>Oppioidea</taxon>
        <taxon>Oppiidae</taxon>
        <taxon>Oppiella</taxon>
    </lineage>
</organism>
<reference evidence="10" key="1">
    <citation type="submission" date="2020-11" db="EMBL/GenBank/DDBJ databases">
        <authorList>
            <person name="Tran Van P."/>
        </authorList>
    </citation>
    <scope>NUCLEOTIDE SEQUENCE</scope>
</reference>
<dbReference type="PANTHER" id="PTHR21646:SF74">
    <property type="entry name" value="UBIQUITIN CARBOXYL-TERMINAL HYDROLASE 19"/>
    <property type="match status" value="1"/>
</dbReference>
<feature type="region of interest" description="Disordered" evidence="7">
    <location>
        <begin position="710"/>
        <end position="730"/>
    </location>
</feature>
<evidence type="ECO:0000256" key="7">
    <source>
        <dbReference type="SAM" id="MobiDB-lite"/>
    </source>
</evidence>
<dbReference type="EMBL" id="OC927510">
    <property type="protein sequence ID" value="CAD7657268.1"/>
    <property type="molecule type" value="Genomic_DNA"/>
</dbReference>
<sequence length="747" mass="84379">MSNESANEVSMDGSHQQMNGTNGTTNGSALKTTSTGYDTIDSAIALKNHCNHSQHPITNHTNHLVSPNANPSIATVFGDTNGIHLDATDEPMASDCDESNDNHIYDNNRSSVVMTNGDINDNDDITTDGDLVIDENVVNDQLLPSHDDVSLWMNESNGQPFGPKTWDETVDQDGDMITSNDTTVDVQVNDIDIDFKEDSIEVRYKTETQEDKDDAIQLGYTNGPQLPVAHKSYDSQQEASDQRINDWLKSSDGGFKKVDDSTSSKDREIVLVPNDLDNIGSQLSPSPSRTVKPKLIGFTGLQNLGNTCFMNSVVQCLSNTDPFRDYFTSGQYAHDINTTNAFGSGGVICKTFADVLKQLWAGTDTSIAPHKLKERMGEKCPTFSSYIQQDAQEFCAYLLDVLHEDLNKRRERPAIKDDNSDESDEPIDDQVLADESWRTFGLMNHSIVTEQFYGQYKSKLVCPTCQKVSVTFDPFVYLSLPLPKPKVDYEVYFFKRDSNGMSTSKPTKYYLKLPKECFVKNLLDEVSAVTGVNSSLLRCLQCYASGAIEKFHQPSWSLHKPETGKYLLVFELMGPKEDDDVEEYFVVQRLAKPKKSDNCAKCDKNSSWDNIELKSCQKCYRVAYCDKTCQTEHWPTHKKDCIYKPEITGMPFIITVPKSKLTYRNLWTIIYSYARHSVDLSVPLNLNEFPTPPPFKLRIYQDWNREETSELLEPDAQDSDVDNDNDNDNRYDTQIKANHYYLAMDWT</sequence>
<dbReference type="InterPro" id="IPR018200">
    <property type="entry name" value="USP_CS"/>
</dbReference>
<keyword evidence="5" id="KW-0862">Zinc</keyword>
<protein>
    <recommendedName>
        <fullName evidence="2">ubiquitinyl hydrolase 1</fullName>
        <ecNumber evidence="2">3.4.19.12</ecNumber>
    </recommendedName>
</protein>
<accession>A0A7R9MBR1</accession>
<dbReference type="Gene3D" id="3.90.70.10">
    <property type="entry name" value="Cysteine proteinases"/>
    <property type="match status" value="1"/>
</dbReference>
<evidence type="ECO:0000313" key="10">
    <source>
        <dbReference type="EMBL" id="CAD7657268.1"/>
    </source>
</evidence>
<dbReference type="SUPFAM" id="SSF144232">
    <property type="entry name" value="HIT/MYND zinc finger-like"/>
    <property type="match status" value="1"/>
</dbReference>
<dbReference type="Proteomes" id="UP000728032">
    <property type="component" value="Unassembled WGS sequence"/>
</dbReference>
<name>A0A7R9MBR1_9ACAR</name>
<dbReference type="InterPro" id="IPR050185">
    <property type="entry name" value="Ub_carboxyl-term_hydrolase"/>
</dbReference>
<dbReference type="InterPro" id="IPR038765">
    <property type="entry name" value="Papain-like_cys_pep_sf"/>
</dbReference>
<evidence type="ECO:0000256" key="4">
    <source>
        <dbReference type="ARBA" id="ARBA00022771"/>
    </source>
</evidence>
<feature type="domain" description="MYND-type" evidence="9">
    <location>
        <begin position="599"/>
        <end position="641"/>
    </location>
</feature>
<dbReference type="GO" id="GO:0004843">
    <property type="term" value="F:cysteine-type deubiquitinase activity"/>
    <property type="evidence" value="ECO:0007669"/>
    <property type="project" value="UniProtKB-EC"/>
</dbReference>
<evidence type="ECO:0000256" key="3">
    <source>
        <dbReference type="ARBA" id="ARBA00022723"/>
    </source>
</evidence>
<dbReference type="PROSITE" id="PS50865">
    <property type="entry name" value="ZF_MYND_2"/>
    <property type="match status" value="1"/>
</dbReference>
<feature type="domain" description="USP" evidence="8">
    <location>
        <begin position="299"/>
        <end position="747"/>
    </location>
</feature>
<keyword evidence="11" id="KW-1185">Reference proteome</keyword>
<dbReference type="SUPFAM" id="SSF54001">
    <property type="entry name" value="Cysteine proteinases"/>
    <property type="match status" value="1"/>
</dbReference>
<feature type="region of interest" description="Disordered" evidence="7">
    <location>
        <begin position="1"/>
        <end position="30"/>
    </location>
</feature>
<dbReference type="EC" id="3.4.19.12" evidence="2"/>
<feature type="compositionally biased region" description="Acidic residues" evidence="7">
    <location>
        <begin position="710"/>
        <end position="726"/>
    </location>
</feature>
<evidence type="ECO:0000259" key="9">
    <source>
        <dbReference type="PROSITE" id="PS50865"/>
    </source>
</evidence>
<dbReference type="Pfam" id="PF00443">
    <property type="entry name" value="UCH"/>
    <property type="match status" value="1"/>
</dbReference>
<comment type="catalytic activity">
    <reaction evidence="1">
        <text>Thiol-dependent hydrolysis of ester, thioester, amide, peptide and isopeptide bonds formed by the C-terminal Gly of ubiquitin (a 76-residue protein attached to proteins as an intracellular targeting signal).</text>
        <dbReference type="EC" id="3.4.19.12"/>
    </reaction>
</comment>
<evidence type="ECO:0000313" key="11">
    <source>
        <dbReference type="Proteomes" id="UP000728032"/>
    </source>
</evidence>
<dbReference type="InterPro" id="IPR001394">
    <property type="entry name" value="Peptidase_C19_UCH"/>
</dbReference>